<comment type="caution">
    <text evidence="2">The sequence shown here is derived from an EMBL/GenBank/DDBJ whole genome shotgun (WGS) entry which is preliminary data.</text>
</comment>
<reference evidence="2 3" key="1">
    <citation type="submission" date="2019-04" db="EMBL/GenBank/DDBJ databases">
        <title>Draft genome sequences of Streptomyces avermitilis ATCC 31267.</title>
        <authorList>
            <person name="Komaki H."/>
            <person name="Tamura T."/>
            <person name="Hosoyama A."/>
        </authorList>
    </citation>
    <scope>NUCLEOTIDE SEQUENCE [LARGE SCALE GENOMIC DNA]</scope>
    <source>
        <strain evidence="2 3">ATCC 31267</strain>
    </source>
</reference>
<protein>
    <submittedName>
        <fullName evidence="2">Uncharacterized protein</fullName>
    </submittedName>
</protein>
<organism evidence="2 3">
    <name type="scientific">Streptomyces avermitilis</name>
    <dbReference type="NCBI Taxonomy" id="33903"/>
    <lineage>
        <taxon>Bacteria</taxon>
        <taxon>Bacillati</taxon>
        <taxon>Actinomycetota</taxon>
        <taxon>Actinomycetes</taxon>
        <taxon>Kitasatosporales</taxon>
        <taxon>Streptomycetaceae</taxon>
        <taxon>Streptomyces</taxon>
    </lineage>
</organism>
<accession>A0A4D4MS74</accession>
<feature type="compositionally biased region" description="Pro residues" evidence="1">
    <location>
        <begin position="72"/>
        <end position="81"/>
    </location>
</feature>
<feature type="compositionally biased region" description="Pro residues" evidence="1">
    <location>
        <begin position="1"/>
        <end position="14"/>
    </location>
</feature>
<dbReference type="PRINTS" id="PR01217">
    <property type="entry name" value="PRICHEXTENSN"/>
</dbReference>
<proteinExistence type="predicted"/>
<dbReference type="AlphaFoldDB" id="A0A4D4MS74"/>
<gene>
    <name evidence="2" type="ORF">SAV31267_045070</name>
</gene>
<dbReference type="EMBL" id="BJHY01000001">
    <property type="protein sequence ID" value="GDY75022.1"/>
    <property type="molecule type" value="Genomic_DNA"/>
</dbReference>
<evidence type="ECO:0000313" key="2">
    <source>
        <dbReference type="EMBL" id="GDY75022.1"/>
    </source>
</evidence>
<dbReference type="Proteomes" id="UP000299211">
    <property type="component" value="Unassembled WGS sequence"/>
</dbReference>
<name>A0A4D4MS74_STRAX</name>
<sequence>MDPSSDPPAAPPEPPDPDPEPEPDSDPEPEPEPSPLPDSSRPPGCWLIAGPELDGPGVIEDVGCFPLDPSAPFFPPPPPDPTTHTTSSANRPTTDSRTALRRQ</sequence>
<feature type="region of interest" description="Disordered" evidence="1">
    <location>
        <begin position="1"/>
        <end position="103"/>
    </location>
</feature>
<evidence type="ECO:0000256" key="1">
    <source>
        <dbReference type="SAM" id="MobiDB-lite"/>
    </source>
</evidence>
<feature type="compositionally biased region" description="Acidic residues" evidence="1">
    <location>
        <begin position="15"/>
        <end position="31"/>
    </location>
</feature>
<evidence type="ECO:0000313" key="3">
    <source>
        <dbReference type="Proteomes" id="UP000299211"/>
    </source>
</evidence>